<dbReference type="InterPro" id="IPR013216">
    <property type="entry name" value="Methyltransf_11"/>
</dbReference>
<dbReference type="Gene3D" id="3.40.50.150">
    <property type="entry name" value="Vaccinia Virus protein VP39"/>
    <property type="match status" value="1"/>
</dbReference>
<dbReference type="GO" id="GO:0008168">
    <property type="term" value="F:methyltransferase activity"/>
    <property type="evidence" value="ECO:0007669"/>
    <property type="project" value="UniProtKB-KW"/>
</dbReference>
<sequence>MNNPQVSSAHYAFKAYMTEWRWASVWRQIDLSLNYRPQNVMEVGSGPGVYKWVLAKEGIPVTTVDIAEDLHPDVVGSVLDLPFEDKCFDLSCAFQVLEHLPYASFIPAIKELRRVARKAVILSLPDAAAGYPTRLSIPGKGIFDFIIPRPYFKKAHSFDGQHYWEINKKETPLKKVLADIQSAGLNCCFCQRYAANMYHRFLVIE</sequence>
<proteinExistence type="predicted"/>
<dbReference type="GO" id="GO:0032259">
    <property type="term" value="P:methylation"/>
    <property type="evidence" value="ECO:0007669"/>
    <property type="project" value="UniProtKB-KW"/>
</dbReference>
<dbReference type="SUPFAM" id="SSF53335">
    <property type="entry name" value="S-adenosyl-L-methionine-dependent methyltransferases"/>
    <property type="match status" value="1"/>
</dbReference>
<evidence type="ECO:0000313" key="2">
    <source>
        <dbReference type="EMBL" id="WPJ94991.1"/>
    </source>
</evidence>
<dbReference type="InterPro" id="IPR029063">
    <property type="entry name" value="SAM-dependent_MTases_sf"/>
</dbReference>
<evidence type="ECO:0000313" key="3">
    <source>
        <dbReference type="Proteomes" id="UP001324993"/>
    </source>
</evidence>
<dbReference type="RefSeq" id="WP_319831893.1">
    <property type="nucleotide sequence ID" value="NZ_CP138858.1"/>
</dbReference>
<dbReference type="Proteomes" id="UP001324993">
    <property type="component" value="Chromosome"/>
</dbReference>
<accession>A0ABZ0RFZ3</accession>
<protein>
    <submittedName>
        <fullName evidence="2">Class I SAM-dependent methyltransferase</fullName>
    </submittedName>
</protein>
<keyword evidence="2" id="KW-0489">Methyltransferase</keyword>
<dbReference type="EMBL" id="CP138858">
    <property type="protein sequence ID" value="WPJ94991.1"/>
    <property type="molecule type" value="Genomic_DNA"/>
</dbReference>
<keyword evidence="3" id="KW-1185">Reference proteome</keyword>
<keyword evidence="2" id="KW-0808">Transferase</keyword>
<organism evidence="2 3">
    <name type="scientific">Coraliomargarita algicola</name>
    <dbReference type="NCBI Taxonomy" id="3092156"/>
    <lineage>
        <taxon>Bacteria</taxon>
        <taxon>Pseudomonadati</taxon>
        <taxon>Verrucomicrobiota</taxon>
        <taxon>Opitutia</taxon>
        <taxon>Puniceicoccales</taxon>
        <taxon>Coraliomargaritaceae</taxon>
        <taxon>Coraliomargarita</taxon>
    </lineage>
</organism>
<name>A0ABZ0RFZ3_9BACT</name>
<evidence type="ECO:0000259" key="1">
    <source>
        <dbReference type="Pfam" id="PF08241"/>
    </source>
</evidence>
<reference evidence="2 3" key="1">
    <citation type="submission" date="2023-11" db="EMBL/GenBank/DDBJ databases">
        <title>Coraliomargarita sp. nov., isolated from marine algae.</title>
        <authorList>
            <person name="Lee J.K."/>
            <person name="Baek J.H."/>
            <person name="Kim J.M."/>
            <person name="Choi D.G."/>
            <person name="Jeon C.O."/>
        </authorList>
    </citation>
    <scope>NUCLEOTIDE SEQUENCE [LARGE SCALE GENOMIC DNA]</scope>
    <source>
        <strain evidence="2 3">J2-16</strain>
    </source>
</reference>
<gene>
    <name evidence="2" type="ORF">SH580_16305</name>
</gene>
<dbReference type="Pfam" id="PF08241">
    <property type="entry name" value="Methyltransf_11"/>
    <property type="match status" value="1"/>
</dbReference>
<feature type="domain" description="Methyltransferase type 11" evidence="1">
    <location>
        <begin position="42"/>
        <end position="119"/>
    </location>
</feature>